<name>A0A8K0REF5_9PLEO</name>
<feature type="compositionally biased region" description="Polar residues" evidence="1">
    <location>
        <begin position="33"/>
        <end position="45"/>
    </location>
</feature>
<feature type="compositionally biased region" description="Basic and acidic residues" evidence="1">
    <location>
        <begin position="117"/>
        <end position="127"/>
    </location>
</feature>
<feature type="region of interest" description="Disordered" evidence="1">
    <location>
        <begin position="75"/>
        <end position="98"/>
    </location>
</feature>
<dbReference type="EMBL" id="JAGMVJ010000004">
    <property type="protein sequence ID" value="KAH7091043.1"/>
    <property type="molecule type" value="Genomic_DNA"/>
</dbReference>
<comment type="caution">
    <text evidence="2">The sequence shown here is derived from an EMBL/GenBank/DDBJ whole genome shotgun (WGS) entry which is preliminary data.</text>
</comment>
<feature type="region of interest" description="Disordered" evidence="1">
    <location>
        <begin position="19"/>
        <end position="45"/>
    </location>
</feature>
<dbReference type="Proteomes" id="UP000813461">
    <property type="component" value="Unassembled WGS sequence"/>
</dbReference>
<protein>
    <submittedName>
        <fullName evidence="2">Uncharacterized protein</fullName>
    </submittedName>
</protein>
<evidence type="ECO:0000313" key="2">
    <source>
        <dbReference type="EMBL" id="KAH7091043.1"/>
    </source>
</evidence>
<accession>A0A8K0REF5</accession>
<dbReference type="OrthoDB" id="3797550at2759"/>
<sequence length="142" mass="15396">MCIQCSRWNMHSKLTFPPPCSRTHDDDPDALTRRSTPFGQQTESTVSAAKVVEEVVHGVKAAVDGAISWAEKKAGELRSHSDSAGPYTSPATRAPSELDAIATGVLPAMAIIEQDDDRDRQDKDDMANGRGPDMPGDKFSRQ</sequence>
<organism evidence="2 3">
    <name type="scientific">Paraphoma chrysanthemicola</name>
    <dbReference type="NCBI Taxonomy" id="798071"/>
    <lineage>
        <taxon>Eukaryota</taxon>
        <taxon>Fungi</taxon>
        <taxon>Dikarya</taxon>
        <taxon>Ascomycota</taxon>
        <taxon>Pezizomycotina</taxon>
        <taxon>Dothideomycetes</taxon>
        <taxon>Pleosporomycetidae</taxon>
        <taxon>Pleosporales</taxon>
        <taxon>Pleosporineae</taxon>
        <taxon>Phaeosphaeriaceae</taxon>
        <taxon>Paraphoma</taxon>
    </lineage>
</organism>
<keyword evidence="3" id="KW-1185">Reference proteome</keyword>
<proteinExistence type="predicted"/>
<evidence type="ECO:0000313" key="3">
    <source>
        <dbReference type="Proteomes" id="UP000813461"/>
    </source>
</evidence>
<gene>
    <name evidence="2" type="ORF">FB567DRAFT_517788</name>
</gene>
<feature type="region of interest" description="Disordered" evidence="1">
    <location>
        <begin position="111"/>
        <end position="142"/>
    </location>
</feature>
<reference evidence="2" key="1">
    <citation type="journal article" date="2021" name="Nat. Commun.">
        <title>Genetic determinants of endophytism in the Arabidopsis root mycobiome.</title>
        <authorList>
            <person name="Mesny F."/>
            <person name="Miyauchi S."/>
            <person name="Thiergart T."/>
            <person name="Pickel B."/>
            <person name="Atanasova L."/>
            <person name="Karlsson M."/>
            <person name="Huettel B."/>
            <person name="Barry K.W."/>
            <person name="Haridas S."/>
            <person name="Chen C."/>
            <person name="Bauer D."/>
            <person name="Andreopoulos W."/>
            <person name="Pangilinan J."/>
            <person name="LaButti K."/>
            <person name="Riley R."/>
            <person name="Lipzen A."/>
            <person name="Clum A."/>
            <person name="Drula E."/>
            <person name="Henrissat B."/>
            <person name="Kohler A."/>
            <person name="Grigoriev I.V."/>
            <person name="Martin F.M."/>
            <person name="Hacquard S."/>
        </authorList>
    </citation>
    <scope>NUCLEOTIDE SEQUENCE</scope>
    <source>
        <strain evidence="2">MPI-SDFR-AT-0120</strain>
    </source>
</reference>
<evidence type="ECO:0000256" key="1">
    <source>
        <dbReference type="SAM" id="MobiDB-lite"/>
    </source>
</evidence>
<dbReference type="AlphaFoldDB" id="A0A8K0REF5"/>